<organism evidence="1 2">
    <name type="scientific">Ambispora gerdemannii</name>
    <dbReference type="NCBI Taxonomy" id="144530"/>
    <lineage>
        <taxon>Eukaryota</taxon>
        <taxon>Fungi</taxon>
        <taxon>Fungi incertae sedis</taxon>
        <taxon>Mucoromycota</taxon>
        <taxon>Glomeromycotina</taxon>
        <taxon>Glomeromycetes</taxon>
        <taxon>Archaeosporales</taxon>
        <taxon>Ambisporaceae</taxon>
        <taxon>Ambispora</taxon>
    </lineage>
</organism>
<evidence type="ECO:0000313" key="2">
    <source>
        <dbReference type="Proteomes" id="UP000789831"/>
    </source>
</evidence>
<proteinExistence type="predicted"/>
<dbReference type="Proteomes" id="UP000789831">
    <property type="component" value="Unassembled WGS sequence"/>
</dbReference>
<keyword evidence="2" id="KW-1185">Reference proteome</keyword>
<reference evidence="1" key="1">
    <citation type="submission" date="2021-06" db="EMBL/GenBank/DDBJ databases">
        <authorList>
            <person name="Kallberg Y."/>
            <person name="Tangrot J."/>
            <person name="Rosling A."/>
        </authorList>
    </citation>
    <scope>NUCLEOTIDE SEQUENCE</scope>
    <source>
        <strain evidence="1">MT106</strain>
    </source>
</reference>
<evidence type="ECO:0000313" key="1">
    <source>
        <dbReference type="EMBL" id="CAG8464648.1"/>
    </source>
</evidence>
<comment type="caution">
    <text evidence="1">The sequence shown here is derived from an EMBL/GenBank/DDBJ whole genome shotgun (WGS) entry which is preliminary data.</text>
</comment>
<accession>A0A9N8Z0D6</accession>
<dbReference type="AlphaFoldDB" id="A0A9N8Z0D6"/>
<dbReference type="EMBL" id="CAJVPL010000202">
    <property type="protein sequence ID" value="CAG8464648.1"/>
    <property type="molecule type" value="Genomic_DNA"/>
</dbReference>
<sequence>MNLHDSDIIQSFKVKAPTTSRENIISIQEEIFYSLTTLSCFPSEQVADDDKFYESVVTEIKGQGRLFRKLLNESYLNSKRSTNLASEIIDYIRRIDSADLQDDNEKSRIFYKLKLSCSRIVEECKQLSNGYEEITKSLAKIYEKLHSAKLKKITEHHRSRVFSKFWIAIIVKMVKAIDHLGESYAPDYSNDPFYKLQLSIIKHAPFSWFLFLPRFRKKPFTPTDLGSPSENSLLIIKQPTSRDLESQSENSFDALLAMKKLQDNLDTIVQLVKDFENYWKTINKQINETPASTHYYSLPNPLVKTLDHYQVNLIIEEWEKLHELFESYAADINKVLDHSL</sequence>
<dbReference type="OrthoDB" id="10413965at2759"/>
<protein>
    <submittedName>
        <fullName evidence="1">1875_t:CDS:1</fullName>
    </submittedName>
</protein>
<name>A0A9N8Z0D6_9GLOM</name>
<gene>
    <name evidence="1" type="ORF">AGERDE_LOCUS2431</name>
</gene>